<evidence type="ECO:0000256" key="1">
    <source>
        <dbReference type="ARBA" id="ARBA00010876"/>
    </source>
</evidence>
<comment type="similarity">
    <text evidence="1">Belongs to the pseudouridine synthase RluA family.</text>
</comment>
<dbReference type="CDD" id="cd00165">
    <property type="entry name" value="S4"/>
    <property type="match status" value="1"/>
</dbReference>
<reference evidence="7 8" key="1">
    <citation type="journal article" date="2011" name="Genome Res.">
        <title>Phylogeny-wide analysis of social amoeba genomes highlights ancient origins for complex intercellular communication.</title>
        <authorList>
            <person name="Heidel A.J."/>
            <person name="Lawal H.M."/>
            <person name="Felder M."/>
            <person name="Schilde C."/>
            <person name="Helps N.R."/>
            <person name="Tunggal B."/>
            <person name="Rivero F."/>
            <person name="John U."/>
            <person name="Schleicher M."/>
            <person name="Eichinger L."/>
            <person name="Platzer M."/>
            <person name="Noegel A.A."/>
            <person name="Schaap P."/>
            <person name="Gloeckner G."/>
        </authorList>
    </citation>
    <scope>NUCLEOTIDE SEQUENCE [LARGE SCALE GENOMIC DNA]</scope>
    <source>
        <strain evidence="8">ATCC 26659 / Pp 5 / PN500</strain>
    </source>
</reference>
<feature type="compositionally biased region" description="Acidic residues" evidence="5">
    <location>
        <begin position="409"/>
        <end position="428"/>
    </location>
</feature>
<gene>
    <name evidence="7" type="ORF">PPL_00850</name>
</gene>
<dbReference type="InterPro" id="IPR036986">
    <property type="entry name" value="S4_RNA-bd_sf"/>
</dbReference>
<dbReference type="AlphaFoldDB" id="D3AYT1"/>
<evidence type="ECO:0000256" key="4">
    <source>
        <dbReference type="SAM" id="Coils"/>
    </source>
</evidence>
<proteinExistence type="inferred from homology"/>
<keyword evidence="4" id="KW-0175">Coiled coil</keyword>
<dbReference type="SUPFAM" id="SSF55120">
    <property type="entry name" value="Pseudouridine synthase"/>
    <property type="match status" value="2"/>
</dbReference>
<feature type="compositionally biased region" description="Low complexity" evidence="5">
    <location>
        <begin position="373"/>
        <end position="383"/>
    </location>
</feature>
<dbReference type="GO" id="GO:0009982">
    <property type="term" value="F:pseudouridine synthase activity"/>
    <property type="evidence" value="ECO:0007669"/>
    <property type="project" value="InterPro"/>
</dbReference>
<keyword evidence="3" id="KW-0694">RNA-binding</keyword>
<dbReference type="RefSeq" id="XP_020437728.1">
    <property type="nucleotide sequence ID" value="XM_020571870.1"/>
</dbReference>
<dbReference type="InterPro" id="IPR020103">
    <property type="entry name" value="PsdUridine_synth_cat_dom_sf"/>
</dbReference>
<evidence type="ECO:0000313" key="8">
    <source>
        <dbReference type="Proteomes" id="UP000001396"/>
    </source>
</evidence>
<dbReference type="Gene3D" id="3.10.290.10">
    <property type="entry name" value="RNA-binding S4 domain"/>
    <property type="match status" value="1"/>
</dbReference>
<name>D3AYT1_HETP5</name>
<dbReference type="Proteomes" id="UP000001396">
    <property type="component" value="Unassembled WGS sequence"/>
</dbReference>
<evidence type="ECO:0000313" key="7">
    <source>
        <dbReference type="EMBL" id="EFA85621.1"/>
    </source>
</evidence>
<dbReference type="InterPro" id="IPR006145">
    <property type="entry name" value="PsdUridine_synth_RsuA/RluA"/>
</dbReference>
<accession>D3AYT1</accession>
<dbReference type="GeneID" id="31356381"/>
<dbReference type="Pfam" id="PF00849">
    <property type="entry name" value="PseudoU_synth_2"/>
    <property type="match status" value="1"/>
</dbReference>
<evidence type="ECO:0000259" key="6">
    <source>
        <dbReference type="Pfam" id="PF00849"/>
    </source>
</evidence>
<dbReference type="InParanoid" id="D3AYT1"/>
<dbReference type="InterPro" id="IPR050188">
    <property type="entry name" value="RluA_PseudoU_synthase"/>
</dbReference>
<dbReference type="PROSITE" id="PS50889">
    <property type="entry name" value="S4"/>
    <property type="match status" value="1"/>
</dbReference>
<keyword evidence="8" id="KW-1185">Reference proteome</keyword>
<dbReference type="STRING" id="670386.D3AYT1"/>
<feature type="compositionally biased region" description="Basic and acidic residues" evidence="5">
    <location>
        <begin position="97"/>
        <end position="106"/>
    </location>
</feature>
<dbReference type="PROSITE" id="PS01129">
    <property type="entry name" value="PSI_RLU"/>
    <property type="match status" value="1"/>
</dbReference>
<dbReference type="CDD" id="cd02869">
    <property type="entry name" value="PseudoU_synth_RluA_like"/>
    <property type="match status" value="1"/>
</dbReference>
<evidence type="ECO:0000256" key="2">
    <source>
        <dbReference type="ARBA" id="ARBA00023235"/>
    </source>
</evidence>
<evidence type="ECO:0000256" key="5">
    <source>
        <dbReference type="SAM" id="MobiDB-lite"/>
    </source>
</evidence>
<protein>
    <recommendedName>
        <fullName evidence="6">Pseudouridine synthase RsuA/RluA-like domain-containing protein</fullName>
    </recommendedName>
</protein>
<organism evidence="7 8">
    <name type="scientific">Heterostelium pallidum (strain ATCC 26659 / Pp 5 / PN500)</name>
    <name type="common">Cellular slime mold</name>
    <name type="synonym">Polysphondylium pallidum</name>
    <dbReference type="NCBI Taxonomy" id="670386"/>
    <lineage>
        <taxon>Eukaryota</taxon>
        <taxon>Amoebozoa</taxon>
        <taxon>Evosea</taxon>
        <taxon>Eumycetozoa</taxon>
        <taxon>Dictyostelia</taxon>
        <taxon>Acytosteliales</taxon>
        <taxon>Acytosteliaceae</taxon>
        <taxon>Heterostelium</taxon>
    </lineage>
</organism>
<comment type="caution">
    <text evidence="7">The sequence shown here is derived from an EMBL/GenBank/DDBJ whole genome shotgun (WGS) entry which is preliminary data.</text>
</comment>
<feature type="coiled-coil region" evidence="4">
    <location>
        <begin position="533"/>
        <end position="565"/>
    </location>
</feature>
<feature type="compositionally biased region" description="Low complexity" evidence="5">
    <location>
        <begin position="127"/>
        <end position="141"/>
    </location>
</feature>
<dbReference type="SUPFAM" id="SSF55174">
    <property type="entry name" value="Alpha-L RNA-binding motif"/>
    <property type="match status" value="1"/>
</dbReference>
<feature type="region of interest" description="Disordered" evidence="5">
    <location>
        <begin position="97"/>
        <end position="142"/>
    </location>
</feature>
<keyword evidence="2" id="KW-0413">Isomerase</keyword>
<feature type="domain" description="Pseudouridine synthase RsuA/RluA-like" evidence="6">
    <location>
        <begin position="164"/>
        <end position="480"/>
    </location>
</feature>
<dbReference type="Gene3D" id="3.30.2350.10">
    <property type="entry name" value="Pseudouridine synthase"/>
    <property type="match status" value="2"/>
</dbReference>
<dbReference type="InterPro" id="IPR006224">
    <property type="entry name" value="PsdUridine_synth_RluA-like_CS"/>
</dbReference>
<dbReference type="PANTHER" id="PTHR21600">
    <property type="entry name" value="MITOCHONDRIAL RNA PSEUDOURIDINE SYNTHASE"/>
    <property type="match status" value="1"/>
</dbReference>
<dbReference type="OMA" id="NKEDQTH"/>
<dbReference type="EMBL" id="ADBJ01000004">
    <property type="protein sequence ID" value="EFA85621.1"/>
    <property type="molecule type" value="Genomic_DNA"/>
</dbReference>
<dbReference type="PANTHER" id="PTHR21600:SF86">
    <property type="entry name" value="PSEUDOURIDINE SYNTHASE RSUA_RLUA-LIKE DOMAIN-CONTAINING PROTEIN"/>
    <property type="match status" value="1"/>
</dbReference>
<feature type="region of interest" description="Disordered" evidence="5">
    <location>
        <begin position="249"/>
        <end position="268"/>
    </location>
</feature>
<feature type="compositionally biased region" description="Basic and acidic residues" evidence="5">
    <location>
        <begin position="249"/>
        <end position="259"/>
    </location>
</feature>
<dbReference type="GO" id="GO:0003723">
    <property type="term" value="F:RNA binding"/>
    <property type="evidence" value="ECO:0007669"/>
    <property type="project" value="UniProtKB-KW"/>
</dbReference>
<feature type="region of interest" description="Disordered" evidence="5">
    <location>
        <begin position="365"/>
        <end position="451"/>
    </location>
</feature>
<evidence type="ECO:0000256" key="3">
    <source>
        <dbReference type="PROSITE-ProRule" id="PRU00182"/>
    </source>
</evidence>
<dbReference type="GO" id="GO:0000455">
    <property type="term" value="P:enzyme-directed rRNA pseudouridine synthesis"/>
    <property type="evidence" value="ECO:0007669"/>
    <property type="project" value="TreeGrafter"/>
</dbReference>
<sequence length="616" mass="68980">MASKKVPLYTIEEVVPKQQQGADKLEKYLSGIWGTVKENGKLVQLTRSSVQKLMAQQLVSLNGNVIKEKTCKVRANDVIVLRLYSLDIFKQQENDTDRKAQQDLKKQHIAVPTSSSSSSSAKKQGASNSESSSSSLSPFSSDDIDLVPNRDIPIDVIYEDEWLAVVNKPAGLLVHPTPQRGGDDSNSENQTHTLVNGLLHKYGAKGLSTMGGLERPGIVHRLDKDTAGILVIAKTDAIHQQLKDMLQEHTEDSISETKKSSSGGGSTKIQKKYRCLVAGKPKEQRGLIKRAIARHPNDMNKMIIDEEKGKPSLTEYTVVKAWNSVEVEVSEKKFNKVDNDDTTTTTTDNSKNNINVLEEYDTIVNSNKKNKSSKQQQKQSKQQRGGFGSLTIDDDDEDEVKPTLKVESDNEEDNESSEEEEEEEEEVEQTNKAKQSKSTSSSQKKQEDFQIKKKKIASSSYALLDITLHTGRTHQIRVHSLSEGMPIVGDPIYSGKSTQFMVPYLLLASVYLCFVHPVTKEKKEFTIPNPPHFQQFIELLDQAEKQKKNQQIQFLEELGDDLELLKQTKAHKITSSSSTKKQMKQRQYQGITDSDQLLDLQLLSSMNKSSSSKQKK</sequence>
<feature type="compositionally biased region" description="Low complexity" evidence="5">
    <location>
        <begin position="432"/>
        <end position="443"/>
    </location>
</feature>